<dbReference type="InterPro" id="IPR001810">
    <property type="entry name" value="F-box_dom"/>
</dbReference>
<reference evidence="3" key="1">
    <citation type="submission" date="2017-10" db="EMBL/GenBank/DDBJ databases">
        <title>Rapid genome shrinkage in a self-fertile nematode reveals novel sperm competition proteins.</title>
        <authorList>
            <person name="Yin D."/>
            <person name="Schwarz E.M."/>
            <person name="Thomas C.G."/>
            <person name="Felde R.L."/>
            <person name="Korf I.F."/>
            <person name="Cutter A.D."/>
            <person name="Schartner C.M."/>
            <person name="Ralston E.J."/>
            <person name="Meyer B.J."/>
            <person name="Haag E.S."/>
        </authorList>
    </citation>
    <scope>NUCLEOTIDE SEQUENCE [LARGE SCALE GENOMIC DNA]</scope>
    <source>
        <strain evidence="3">JU1422</strain>
    </source>
</reference>
<dbReference type="InterPro" id="IPR012885">
    <property type="entry name" value="F-box_Sdz-33"/>
</dbReference>
<dbReference type="PANTHER" id="PTHR21503:SF52">
    <property type="entry name" value="F-BOX DOMAIN-CONTAINING PROTEIN"/>
    <property type="match status" value="1"/>
</dbReference>
<dbReference type="OrthoDB" id="5910165at2759"/>
<dbReference type="Proteomes" id="UP000230233">
    <property type="component" value="Chromosome I"/>
</dbReference>
<name>A0A2G5VRQ5_9PELO</name>
<protein>
    <recommendedName>
        <fullName evidence="1">F-box domain-containing protein</fullName>
    </recommendedName>
</protein>
<evidence type="ECO:0000313" key="2">
    <source>
        <dbReference type="EMBL" id="PIC54458.1"/>
    </source>
</evidence>
<organism evidence="2 3">
    <name type="scientific">Caenorhabditis nigoni</name>
    <dbReference type="NCBI Taxonomy" id="1611254"/>
    <lineage>
        <taxon>Eukaryota</taxon>
        <taxon>Metazoa</taxon>
        <taxon>Ecdysozoa</taxon>
        <taxon>Nematoda</taxon>
        <taxon>Chromadorea</taxon>
        <taxon>Rhabditida</taxon>
        <taxon>Rhabditina</taxon>
        <taxon>Rhabditomorpha</taxon>
        <taxon>Rhabditoidea</taxon>
        <taxon>Rhabditidae</taxon>
        <taxon>Peloderinae</taxon>
        <taxon>Caenorhabditis</taxon>
    </lineage>
</organism>
<dbReference type="Pfam" id="PF07735">
    <property type="entry name" value="FBA_2"/>
    <property type="match status" value="1"/>
</dbReference>
<dbReference type="AlphaFoldDB" id="A0A2G5VRQ5"/>
<dbReference type="PROSITE" id="PS50181">
    <property type="entry name" value="FBOX"/>
    <property type="match status" value="1"/>
</dbReference>
<evidence type="ECO:0000259" key="1">
    <source>
        <dbReference type="PROSITE" id="PS50181"/>
    </source>
</evidence>
<comment type="caution">
    <text evidence="2">The sequence shown here is derived from an EMBL/GenBank/DDBJ whole genome shotgun (WGS) entry which is preliminary data.</text>
</comment>
<feature type="domain" description="F-box" evidence="1">
    <location>
        <begin position="2"/>
        <end position="50"/>
    </location>
</feature>
<keyword evidence="3" id="KW-1185">Reference proteome</keyword>
<proteinExistence type="predicted"/>
<evidence type="ECO:0000313" key="3">
    <source>
        <dbReference type="Proteomes" id="UP000230233"/>
    </source>
</evidence>
<dbReference type="PANTHER" id="PTHR21503">
    <property type="entry name" value="F-BOX-CONTAINING HYPOTHETICAL PROTEIN C.ELEGANS"/>
    <property type="match status" value="1"/>
</dbReference>
<gene>
    <name evidence="2" type="primary">Cnig_chr_I.g3703</name>
    <name evidence="2" type="ORF">B9Z55_003703</name>
</gene>
<dbReference type="EMBL" id="PDUG01000001">
    <property type="protein sequence ID" value="PIC54458.1"/>
    <property type="molecule type" value="Genomic_DNA"/>
</dbReference>
<dbReference type="Pfam" id="PF00646">
    <property type="entry name" value="F-box"/>
    <property type="match status" value="1"/>
</dbReference>
<accession>A0A2G5VRQ5</accession>
<sequence>MPIALLKFPTDLLGEVFKECNPFELYTLSLCSQRIRLILKSRKLRCWKVSCHRSYFVRTIDVMCRDVVYEFRKVRSPEDCYKIDDRGMQIEFRNGEIMDSLDYMLNLFECSTMEFIRPTTYNDLLKFSRIAIDKKLAIEEFYMDKWNNDQEFSDSLALINQLNITKQLDLDHRVSSQGVQYRLTRFPNKLQIFNSSWFSIEQLMTCTSADIYLRGSYLTNQDLDRFLQKWKRGELPNLRDMHGKSIKLDSESPILGMYPPIRGQTKTTIKRISVDDTWDFRCVKIRNDQGREGLLEIDLRPPHFSFAVIGPTDIVVEGIDESSDDSDF</sequence>